<protein>
    <submittedName>
        <fullName evidence="1">Uncharacterized protein</fullName>
    </submittedName>
</protein>
<dbReference type="AlphaFoldDB" id="A0A9X2C1I5"/>
<accession>A0A9X2C1I5</accession>
<organism evidence="1 2">
    <name type="scientific">Scleromatobacter humisilvae</name>
    <dbReference type="NCBI Taxonomy" id="2897159"/>
    <lineage>
        <taxon>Bacteria</taxon>
        <taxon>Pseudomonadati</taxon>
        <taxon>Pseudomonadota</taxon>
        <taxon>Betaproteobacteria</taxon>
        <taxon>Burkholderiales</taxon>
        <taxon>Sphaerotilaceae</taxon>
        <taxon>Scleromatobacter</taxon>
    </lineage>
</organism>
<evidence type="ECO:0000313" key="1">
    <source>
        <dbReference type="EMBL" id="MCK9688848.1"/>
    </source>
</evidence>
<dbReference type="RefSeq" id="WP_275684886.1">
    <property type="nucleotide sequence ID" value="NZ_JAJLJH010000010.1"/>
</dbReference>
<gene>
    <name evidence="1" type="ORF">LPC04_24300</name>
</gene>
<dbReference type="EMBL" id="JAJLJH010000010">
    <property type="protein sequence ID" value="MCK9688848.1"/>
    <property type="molecule type" value="Genomic_DNA"/>
</dbReference>
<keyword evidence="2" id="KW-1185">Reference proteome</keyword>
<evidence type="ECO:0000313" key="2">
    <source>
        <dbReference type="Proteomes" id="UP001139353"/>
    </source>
</evidence>
<comment type="caution">
    <text evidence="1">The sequence shown here is derived from an EMBL/GenBank/DDBJ whole genome shotgun (WGS) entry which is preliminary data.</text>
</comment>
<reference evidence="1" key="1">
    <citation type="submission" date="2021-11" db="EMBL/GenBank/DDBJ databases">
        <title>BS-T2-15 a new species belonging to the Comamonadaceae family isolated from the soil of a French oak forest.</title>
        <authorList>
            <person name="Mieszkin S."/>
            <person name="Alain K."/>
        </authorList>
    </citation>
    <scope>NUCLEOTIDE SEQUENCE</scope>
    <source>
        <strain evidence="1">BS-T2-15</strain>
    </source>
</reference>
<proteinExistence type="predicted"/>
<sequence length="591" mass="63926">MSEDFKPGTRPLLRLAGLDAVRAFVSRADEAHVIWTAVMALMLRLYAEPDAKTRRESGPTDSQVVTALRTVLSENFGSEAADYASWALVRYGCRQKPTMAALHPWEGLMFEWQQRKASAPRIAIMLRDGGFAMPIKPASLESLDGWVTDPVKALGEATEIIEALFGERLVSYNLHDDGTPPAHDTLFGGLVASLLPQARLADLRQTLERGDDGAVWRVEYSFEGQPRVFEAPAVGSTMDVDAVMAAVDDFLERLDRPERVYRLAPGRYNNGETGTFVVVDAGKFPEIAWRLRLPLLRSPSVSDLPPGIPTAAPEPLRVGARPMAPRPVAAPAAAREAQQDDVAVATEPGSGITAPMSLLESRFVTPTPPAGPAGPVERAADPAMKQLINALRRSFGAGRLLQGGRWMKQVRTEPPAWLTASGDPVRIFYEKQETLFRKGRIGWGALVEADDGVFAQGGDDLPGVLVFSEDEYFDARPAELAAIGARLVELRAGGAAANVEAARFAQTVRNDSGRPLGIAVPASVSPKTPMLSSFVAVRAHLPDGLLSGDWFPVLTHPSSVVPMIVPHTFWPPAMLAAWTERRMSLEASVKA</sequence>
<dbReference type="Proteomes" id="UP001139353">
    <property type="component" value="Unassembled WGS sequence"/>
</dbReference>
<name>A0A9X2C1I5_9BURK</name>